<feature type="compositionally biased region" description="Basic and acidic residues" evidence="1">
    <location>
        <begin position="68"/>
        <end position="83"/>
    </location>
</feature>
<dbReference type="Proteomes" id="UP000319894">
    <property type="component" value="Unassembled WGS sequence"/>
</dbReference>
<dbReference type="Gene3D" id="1.10.10.10">
    <property type="entry name" value="Winged helix-like DNA-binding domain superfamily/Winged helix DNA-binding domain"/>
    <property type="match status" value="1"/>
</dbReference>
<dbReference type="InterPro" id="IPR007367">
    <property type="entry name" value="DUF433"/>
</dbReference>
<gene>
    <name evidence="2" type="ORF">DP107_16775</name>
</gene>
<dbReference type="InParanoid" id="A0A554MWJ5"/>
<dbReference type="InterPro" id="IPR009057">
    <property type="entry name" value="Homeodomain-like_sf"/>
</dbReference>
<dbReference type="InterPro" id="IPR036388">
    <property type="entry name" value="WH-like_DNA-bd_sf"/>
</dbReference>
<evidence type="ECO:0000256" key="1">
    <source>
        <dbReference type="SAM" id="MobiDB-lite"/>
    </source>
</evidence>
<sequence>MAQQAAPIAHDLMDEPHVAGRRVSVLQLYERVEEVGLNPHEVADQYDLDVAAVYYALAYYHANPEEMQQVRDQRETAASELREAATQNRPEGITPPGTDRE</sequence>
<dbReference type="Pfam" id="PF04255">
    <property type="entry name" value="DUF433"/>
    <property type="match status" value="1"/>
</dbReference>
<dbReference type="AlphaFoldDB" id="A0A554MWJ5"/>
<reference evidence="2 3" key="1">
    <citation type="submission" date="2018-06" db="EMBL/GenBank/DDBJ databases">
        <title>Natronomonas sp. F16-60 a new haloarchaeon isolated from a solar saltern of Isla Cristina, Huelva, Spain.</title>
        <authorList>
            <person name="Duran-Viseras A."/>
            <person name="Sanchez-Porro C."/>
            <person name="Ventosa A."/>
        </authorList>
    </citation>
    <scope>NUCLEOTIDE SEQUENCE [LARGE SCALE GENOMIC DNA]</scope>
    <source>
        <strain evidence="2 3">F16-60</strain>
    </source>
</reference>
<accession>A0A554MWJ5</accession>
<dbReference type="EMBL" id="QMDX01000016">
    <property type="protein sequence ID" value="TSD09180.1"/>
    <property type="molecule type" value="Genomic_DNA"/>
</dbReference>
<dbReference type="SUPFAM" id="SSF46689">
    <property type="entry name" value="Homeodomain-like"/>
    <property type="match status" value="1"/>
</dbReference>
<evidence type="ECO:0000313" key="3">
    <source>
        <dbReference type="Proteomes" id="UP000319894"/>
    </source>
</evidence>
<dbReference type="OrthoDB" id="190701at2157"/>
<comment type="caution">
    <text evidence="2">The sequence shown here is derived from an EMBL/GenBank/DDBJ whole genome shotgun (WGS) entry which is preliminary data.</text>
</comment>
<dbReference type="RefSeq" id="WP_144263283.1">
    <property type="nucleotide sequence ID" value="NZ_QMDX01000016.1"/>
</dbReference>
<organism evidence="2 3">
    <name type="scientific">Haloglomus irregulare</name>
    <dbReference type="NCBI Taxonomy" id="2234134"/>
    <lineage>
        <taxon>Archaea</taxon>
        <taxon>Methanobacteriati</taxon>
        <taxon>Methanobacteriota</taxon>
        <taxon>Stenosarchaea group</taxon>
        <taxon>Halobacteria</taxon>
        <taxon>Halobacteriales</taxon>
        <taxon>Natronomonadaceae</taxon>
        <taxon>Haloglomus</taxon>
    </lineage>
</organism>
<keyword evidence="3" id="KW-1185">Reference proteome</keyword>
<feature type="region of interest" description="Disordered" evidence="1">
    <location>
        <begin position="68"/>
        <end position="101"/>
    </location>
</feature>
<proteinExistence type="predicted"/>
<name>A0A554MWJ5_9EURY</name>
<protein>
    <submittedName>
        <fullName evidence="2">DUF433 domain-containing protein</fullName>
    </submittedName>
</protein>
<evidence type="ECO:0000313" key="2">
    <source>
        <dbReference type="EMBL" id="TSD09180.1"/>
    </source>
</evidence>